<comment type="caution">
    <text evidence="3">The sequence shown here is derived from an EMBL/GenBank/DDBJ whole genome shotgun (WGS) entry which is preliminary data.</text>
</comment>
<protein>
    <recommendedName>
        <fullName evidence="5">Glycosyltransferase subfamily 4-like N-terminal domain-containing protein</fullName>
    </recommendedName>
</protein>
<evidence type="ECO:0000259" key="1">
    <source>
        <dbReference type="Pfam" id="PF00534"/>
    </source>
</evidence>
<dbReference type="SUPFAM" id="SSF53756">
    <property type="entry name" value="UDP-Glycosyltransferase/glycogen phosphorylase"/>
    <property type="match status" value="1"/>
</dbReference>
<dbReference type="Gene3D" id="3.40.50.2000">
    <property type="entry name" value="Glycogen Phosphorylase B"/>
    <property type="match status" value="2"/>
</dbReference>
<sequence length="408" mass="47473">MKILTNVRFYRIAGIAQTLANFLEYLQKDSKTKIKVVGVNIVKKGEKQDPPPQYRTDIFTLYSAVFKYPEIKNAIKNSNNIAEVVEKYHPLIDYYVKIIEKEKPDLIWIHGTYFLPWCLYLAASRFDIPIVLHYHGVLSWEVKHWEKKFRIFFQEMEKQFDSDRILYLFPSALTKSVVEKEIFGHPVKNAHILPNGIPEYFFEKAAGTAKKNDIGFVSRWTFIKNLKFIEKFSKNNLKKGVNPYRIKIITDSKLKRNIIRKFDGLANFIKPIKNDLLPEFYQSTKIILCPSYFETYGNVAQEALACGTPALINKNMGVAETYRCLGLDELIVDFSSTKKLLARLDYYLNYPIDQKVIDKLKRDFSTTKIFDHLTTIFKDIAEQKNNTPVFTLAVACFQLLPGLMSFIF</sequence>
<dbReference type="CDD" id="cd03801">
    <property type="entry name" value="GT4_PimA-like"/>
    <property type="match status" value="1"/>
</dbReference>
<evidence type="ECO:0000313" key="4">
    <source>
        <dbReference type="Proteomes" id="UP000178930"/>
    </source>
</evidence>
<dbReference type="STRING" id="1797532.A2729_05275"/>
<dbReference type="Proteomes" id="UP000178930">
    <property type="component" value="Unassembled WGS sequence"/>
</dbReference>
<dbReference type="PANTHER" id="PTHR45947">
    <property type="entry name" value="SULFOQUINOVOSYL TRANSFERASE SQD2"/>
    <property type="match status" value="1"/>
</dbReference>
<feature type="domain" description="Glycosyl transferase family 1" evidence="1">
    <location>
        <begin position="209"/>
        <end position="356"/>
    </location>
</feature>
<organism evidence="3 4">
    <name type="scientific">Candidatus Buchananbacteria bacterium RIFCSPHIGHO2_01_FULL_39_14</name>
    <dbReference type="NCBI Taxonomy" id="1797532"/>
    <lineage>
        <taxon>Bacteria</taxon>
        <taxon>Candidatus Buchananiibacteriota</taxon>
    </lineage>
</organism>
<evidence type="ECO:0008006" key="5">
    <source>
        <dbReference type="Google" id="ProtNLM"/>
    </source>
</evidence>
<feature type="domain" description="Glycosyltransferase subfamily 4-like N-terminal" evidence="2">
    <location>
        <begin position="89"/>
        <end position="197"/>
    </location>
</feature>
<evidence type="ECO:0000313" key="3">
    <source>
        <dbReference type="EMBL" id="OGY43863.1"/>
    </source>
</evidence>
<evidence type="ECO:0000259" key="2">
    <source>
        <dbReference type="Pfam" id="PF13439"/>
    </source>
</evidence>
<dbReference type="PANTHER" id="PTHR45947:SF3">
    <property type="entry name" value="SULFOQUINOVOSYL TRANSFERASE SQD2"/>
    <property type="match status" value="1"/>
</dbReference>
<dbReference type="Pfam" id="PF00534">
    <property type="entry name" value="Glycos_transf_1"/>
    <property type="match status" value="1"/>
</dbReference>
<dbReference type="GO" id="GO:0016757">
    <property type="term" value="F:glycosyltransferase activity"/>
    <property type="evidence" value="ECO:0007669"/>
    <property type="project" value="InterPro"/>
</dbReference>
<gene>
    <name evidence="3" type="ORF">A2729_05275</name>
</gene>
<dbReference type="EMBL" id="MHIB01000028">
    <property type="protein sequence ID" value="OGY43863.1"/>
    <property type="molecule type" value="Genomic_DNA"/>
</dbReference>
<dbReference type="Pfam" id="PF13439">
    <property type="entry name" value="Glyco_transf_4"/>
    <property type="match status" value="1"/>
</dbReference>
<dbReference type="InterPro" id="IPR028098">
    <property type="entry name" value="Glyco_trans_4-like_N"/>
</dbReference>
<dbReference type="AlphaFoldDB" id="A0A1G1XUX7"/>
<accession>A0A1G1XUX7</accession>
<dbReference type="InterPro" id="IPR050194">
    <property type="entry name" value="Glycosyltransferase_grp1"/>
</dbReference>
<dbReference type="InterPro" id="IPR001296">
    <property type="entry name" value="Glyco_trans_1"/>
</dbReference>
<reference evidence="3 4" key="1">
    <citation type="journal article" date="2016" name="Nat. Commun.">
        <title>Thousands of microbial genomes shed light on interconnected biogeochemical processes in an aquifer system.</title>
        <authorList>
            <person name="Anantharaman K."/>
            <person name="Brown C.T."/>
            <person name="Hug L.A."/>
            <person name="Sharon I."/>
            <person name="Castelle C.J."/>
            <person name="Probst A.J."/>
            <person name="Thomas B.C."/>
            <person name="Singh A."/>
            <person name="Wilkins M.J."/>
            <person name="Karaoz U."/>
            <person name="Brodie E.L."/>
            <person name="Williams K.H."/>
            <person name="Hubbard S.S."/>
            <person name="Banfield J.F."/>
        </authorList>
    </citation>
    <scope>NUCLEOTIDE SEQUENCE [LARGE SCALE GENOMIC DNA]</scope>
</reference>
<name>A0A1G1XUX7_9BACT</name>
<proteinExistence type="predicted"/>